<evidence type="ECO:0000256" key="7">
    <source>
        <dbReference type="ARBA" id="ARBA00022741"/>
    </source>
</evidence>
<evidence type="ECO:0000256" key="6">
    <source>
        <dbReference type="ARBA" id="ARBA00022475"/>
    </source>
</evidence>
<dbReference type="InterPro" id="IPR050086">
    <property type="entry name" value="MetN_ABC_transporter-like"/>
</dbReference>
<keyword evidence="8" id="KW-0067">ATP-binding</keyword>
<reference evidence="12" key="2">
    <citation type="submission" date="2020-09" db="EMBL/GenBank/DDBJ databases">
        <authorList>
            <person name="Sun Q."/>
            <person name="Zhou Y."/>
        </authorList>
    </citation>
    <scope>NUCLEOTIDE SEQUENCE</scope>
    <source>
        <strain evidence="12">CGMCC 1.3617</strain>
    </source>
</reference>
<keyword evidence="7" id="KW-0547">Nucleotide-binding</keyword>
<keyword evidence="13" id="KW-1185">Reference proteome</keyword>
<dbReference type="InterPro" id="IPR003439">
    <property type="entry name" value="ABC_transporter-like_ATP-bd"/>
</dbReference>
<dbReference type="PANTHER" id="PTHR43166">
    <property type="entry name" value="AMINO ACID IMPORT ATP-BINDING PROTEIN"/>
    <property type="match status" value="1"/>
</dbReference>
<dbReference type="Gene3D" id="3.40.50.300">
    <property type="entry name" value="P-loop containing nucleotide triphosphate hydrolases"/>
    <property type="match status" value="1"/>
</dbReference>
<dbReference type="PROSITE" id="PS50893">
    <property type="entry name" value="ABC_TRANSPORTER_2"/>
    <property type="match status" value="1"/>
</dbReference>
<evidence type="ECO:0000256" key="2">
    <source>
        <dbReference type="ARBA" id="ARBA00004202"/>
    </source>
</evidence>
<keyword evidence="6" id="KW-1003">Cell membrane</keyword>
<evidence type="ECO:0000313" key="13">
    <source>
        <dbReference type="Proteomes" id="UP000661507"/>
    </source>
</evidence>
<reference evidence="12" key="1">
    <citation type="journal article" date="2014" name="Int. J. Syst. Evol. Microbiol.">
        <title>Complete genome sequence of Corynebacterium casei LMG S-19264T (=DSM 44701T), isolated from a smear-ripened cheese.</title>
        <authorList>
            <consortium name="US DOE Joint Genome Institute (JGI-PGF)"/>
            <person name="Walter F."/>
            <person name="Albersmeier A."/>
            <person name="Kalinowski J."/>
            <person name="Ruckert C."/>
        </authorList>
    </citation>
    <scope>NUCLEOTIDE SEQUENCE</scope>
    <source>
        <strain evidence="12">CGMCC 1.3617</strain>
    </source>
</reference>
<keyword evidence="9" id="KW-0029">Amino-acid transport</keyword>
<keyword evidence="5" id="KW-0813">Transport</keyword>
<dbReference type="InterPro" id="IPR030679">
    <property type="entry name" value="ABC_ATPase_HisP-typ"/>
</dbReference>
<dbReference type="SMART" id="SM00382">
    <property type="entry name" value="AAA"/>
    <property type="match status" value="1"/>
</dbReference>
<dbReference type="Proteomes" id="UP000661507">
    <property type="component" value="Unassembled WGS sequence"/>
</dbReference>
<protein>
    <recommendedName>
        <fullName evidence="4">Cell division ATP-binding protein FtsE</fullName>
    </recommendedName>
</protein>
<dbReference type="PROSITE" id="PS00211">
    <property type="entry name" value="ABC_TRANSPORTER_1"/>
    <property type="match status" value="1"/>
</dbReference>
<organism evidence="12 13">
    <name type="scientific">Neoroseomonas lacus</name>
    <dbReference type="NCBI Taxonomy" id="287609"/>
    <lineage>
        <taxon>Bacteria</taxon>
        <taxon>Pseudomonadati</taxon>
        <taxon>Pseudomonadota</taxon>
        <taxon>Alphaproteobacteria</taxon>
        <taxon>Acetobacterales</taxon>
        <taxon>Acetobacteraceae</taxon>
        <taxon>Neoroseomonas</taxon>
    </lineage>
</organism>
<dbReference type="EMBL" id="BMKW01000006">
    <property type="protein sequence ID" value="GGJ18244.1"/>
    <property type="molecule type" value="Genomic_DNA"/>
</dbReference>
<dbReference type="SUPFAM" id="SSF52540">
    <property type="entry name" value="P-loop containing nucleoside triphosphate hydrolases"/>
    <property type="match status" value="1"/>
</dbReference>
<evidence type="ECO:0000256" key="3">
    <source>
        <dbReference type="ARBA" id="ARBA00005417"/>
    </source>
</evidence>
<gene>
    <name evidence="12" type="ORF">GCM10011320_26990</name>
</gene>
<dbReference type="AlphaFoldDB" id="A0A917KPG2"/>
<comment type="caution">
    <text evidence="12">The sequence shown here is derived from an EMBL/GenBank/DDBJ whole genome shotgun (WGS) entry which is preliminary data.</text>
</comment>
<dbReference type="GO" id="GO:0016887">
    <property type="term" value="F:ATP hydrolysis activity"/>
    <property type="evidence" value="ECO:0007669"/>
    <property type="project" value="InterPro"/>
</dbReference>
<dbReference type="Pfam" id="PF00005">
    <property type="entry name" value="ABC_tran"/>
    <property type="match status" value="1"/>
</dbReference>
<dbReference type="RefSeq" id="WP_188967573.1">
    <property type="nucleotide sequence ID" value="NZ_BMKW01000006.1"/>
</dbReference>
<name>A0A917KPG2_9PROT</name>
<dbReference type="GO" id="GO:0005524">
    <property type="term" value="F:ATP binding"/>
    <property type="evidence" value="ECO:0007669"/>
    <property type="project" value="UniProtKB-KW"/>
</dbReference>
<dbReference type="InterPro" id="IPR027417">
    <property type="entry name" value="P-loop_NTPase"/>
</dbReference>
<evidence type="ECO:0000256" key="9">
    <source>
        <dbReference type="ARBA" id="ARBA00022970"/>
    </source>
</evidence>
<comment type="similarity">
    <text evidence="3">Belongs to the ABC transporter superfamily.</text>
</comment>
<evidence type="ECO:0000313" key="12">
    <source>
        <dbReference type="EMBL" id="GGJ18244.1"/>
    </source>
</evidence>
<dbReference type="FunFam" id="3.40.50.300:FF:000056">
    <property type="entry name" value="Cell division ATP-binding protein FtsE"/>
    <property type="match status" value="1"/>
</dbReference>
<proteinExistence type="inferred from homology"/>
<dbReference type="GO" id="GO:0015424">
    <property type="term" value="F:ABC-type amino acid transporter activity"/>
    <property type="evidence" value="ECO:0007669"/>
    <property type="project" value="InterPro"/>
</dbReference>
<evidence type="ECO:0000256" key="8">
    <source>
        <dbReference type="ARBA" id="ARBA00022840"/>
    </source>
</evidence>
<evidence type="ECO:0000259" key="11">
    <source>
        <dbReference type="PROSITE" id="PS50893"/>
    </source>
</evidence>
<evidence type="ECO:0000256" key="1">
    <source>
        <dbReference type="ARBA" id="ARBA00002579"/>
    </source>
</evidence>
<accession>A0A917KPG2</accession>
<keyword evidence="10" id="KW-0472">Membrane</keyword>
<comment type="function">
    <text evidence="1">Part of the ABC transporter FtsEX involved in cellular division. Important for assembly or stability of the septal ring.</text>
</comment>
<dbReference type="PIRSF" id="PIRSF039085">
    <property type="entry name" value="ABC_ATPase_HisP"/>
    <property type="match status" value="1"/>
</dbReference>
<dbReference type="InterPro" id="IPR003593">
    <property type="entry name" value="AAA+_ATPase"/>
</dbReference>
<dbReference type="InterPro" id="IPR017871">
    <property type="entry name" value="ABC_transporter-like_CS"/>
</dbReference>
<dbReference type="PANTHER" id="PTHR43166:SF9">
    <property type="entry name" value="GLUTAMATE_ASPARTATE IMPORT ATP-BINDING PROTEIN GLTL"/>
    <property type="match status" value="1"/>
</dbReference>
<dbReference type="GO" id="GO:0005886">
    <property type="term" value="C:plasma membrane"/>
    <property type="evidence" value="ECO:0007669"/>
    <property type="project" value="UniProtKB-SubCell"/>
</dbReference>
<sequence length="249" mass="27373">MSDAPLLEVAGLYKSYGAVPVLRGVDLHVGRGECLCIVGPSGSGKSTLLRCLNVLEPIENGRILFEGRDIARSTRREAPEIRRRIGMVFQNFELFRHLSALDNIVLAPQRVKGESLARARERARALLDKVHLPDKADAFPDELSGGQQQRVAIARALAMDPALMLYDEPTSALDPETVGEVLQVMQELAEEGMTSLVVTHEMGFARRAADRVVFMDDGSVVFAAPPETFFGRGADIPDRLTRFLSHLSH</sequence>
<comment type="subcellular location">
    <subcellularLocation>
        <location evidence="2">Cell membrane</location>
        <topology evidence="2">Peripheral membrane protein</topology>
    </subcellularLocation>
</comment>
<dbReference type="CDD" id="cd03262">
    <property type="entry name" value="ABC_HisP_GlnQ"/>
    <property type="match status" value="1"/>
</dbReference>
<evidence type="ECO:0000256" key="5">
    <source>
        <dbReference type="ARBA" id="ARBA00022448"/>
    </source>
</evidence>
<feature type="domain" description="ABC transporter" evidence="11">
    <location>
        <begin position="7"/>
        <end position="242"/>
    </location>
</feature>
<evidence type="ECO:0000256" key="10">
    <source>
        <dbReference type="ARBA" id="ARBA00023136"/>
    </source>
</evidence>
<evidence type="ECO:0000256" key="4">
    <source>
        <dbReference type="ARBA" id="ARBA00020019"/>
    </source>
</evidence>